<evidence type="ECO:0000256" key="4">
    <source>
        <dbReference type="ARBA" id="ARBA00022829"/>
    </source>
</evidence>
<dbReference type="InterPro" id="IPR002104">
    <property type="entry name" value="Integrase_catalytic"/>
</dbReference>
<keyword evidence="3 9" id="KW-0132">Cell division</keyword>
<protein>
    <recommendedName>
        <fullName evidence="9">Tyrosine recombinase XerC</fullName>
    </recommendedName>
</protein>
<dbReference type="RefSeq" id="WP_176278285.1">
    <property type="nucleotide sequence ID" value="NZ_JABWMH010000001.1"/>
</dbReference>
<name>A0ABX2MZ83_9SPHN</name>
<dbReference type="InterPro" id="IPR044068">
    <property type="entry name" value="CB"/>
</dbReference>
<dbReference type="InterPro" id="IPR023009">
    <property type="entry name" value="Tyrosine_recombinase_XerC/XerD"/>
</dbReference>
<feature type="domain" description="Tyr recombinase" evidence="10">
    <location>
        <begin position="103"/>
        <end position="286"/>
    </location>
</feature>
<dbReference type="Gene3D" id="1.10.150.130">
    <property type="match status" value="1"/>
</dbReference>
<comment type="similarity">
    <text evidence="9">Belongs to the 'phage' integrase family. XerC subfamily.</text>
</comment>
<dbReference type="PROSITE" id="PS51898">
    <property type="entry name" value="TYR_RECOMBINASE"/>
    <property type="match status" value="1"/>
</dbReference>
<evidence type="ECO:0000256" key="9">
    <source>
        <dbReference type="HAMAP-Rule" id="MF_01808"/>
    </source>
</evidence>
<evidence type="ECO:0000256" key="6">
    <source>
        <dbReference type="ARBA" id="ARBA00023125"/>
    </source>
</evidence>
<evidence type="ECO:0000256" key="8">
    <source>
        <dbReference type="ARBA" id="ARBA00023306"/>
    </source>
</evidence>
<dbReference type="PANTHER" id="PTHR30349">
    <property type="entry name" value="PHAGE INTEGRASE-RELATED"/>
    <property type="match status" value="1"/>
</dbReference>
<evidence type="ECO:0000259" key="11">
    <source>
        <dbReference type="PROSITE" id="PS51900"/>
    </source>
</evidence>
<sequence length="298" mass="33452">MSDDANLIERFLEMLVAETGASRNTLSAYRTDLEQASAILGGRLSVADQEMVKKLPAAWRNLQNSTVARKSSSLRRFFGFLIEEGFRENDPSNALPRPGMVRSLPKTLSHGQIENLFRVIAEGLDSEPVKPAILRLSAIMELLYGSGLRASELVSLQRSALSGDKPFLIIRGKGERERLVPISQQARDAVRRWMDHVDPRETWLFPSRKSHISRIRLYQIVKELAVTAGIHPEHISPHVLRHAFATHLLEGGADLRALQTLLGHSDISTTQIYTHIDSARLVELVNNRHPLSQRNLAR</sequence>
<feature type="active site" evidence="9">
    <location>
        <position position="264"/>
    </location>
</feature>
<evidence type="ECO:0000256" key="3">
    <source>
        <dbReference type="ARBA" id="ARBA00022618"/>
    </source>
</evidence>
<feature type="active site" evidence="9">
    <location>
        <position position="173"/>
    </location>
</feature>
<evidence type="ECO:0000256" key="7">
    <source>
        <dbReference type="ARBA" id="ARBA00023172"/>
    </source>
</evidence>
<evidence type="ECO:0000313" key="13">
    <source>
        <dbReference type="Proteomes" id="UP000652427"/>
    </source>
</evidence>
<comment type="subunit">
    <text evidence="9">Forms a cyclic heterotetrameric complex composed of two molecules of XerC and two molecules of XerD.</text>
</comment>
<dbReference type="NCBIfam" id="NF001399">
    <property type="entry name" value="PRK00283.1"/>
    <property type="match status" value="1"/>
</dbReference>
<evidence type="ECO:0000256" key="1">
    <source>
        <dbReference type="ARBA" id="ARBA00004496"/>
    </source>
</evidence>
<keyword evidence="7 9" id="KW-0233">DNA recombination</keyword>
<organism evidence="12 13">
    <name type="scientific">Parasphingorhabdus flavimaris</name>
    <dbReference type="NCBI Taxonomy" id="266812"/>
    <lineage>
        <taxon>Bacteria</taxon>
        <taxon>Pseudomonadati</taxon>
        <taxon>Pseudomonadota</taxon>
        <taxon>Alphaproteobacteria</taxon>
        <taxon>Sphingomonadales</taxon>
        <taxon>Sphingomonadaceae</taxon>
        <taxon>Parasphingorhabdus</taxon>
    </lineage>
</organism>
<keyword evidence="6 9" id="KW-0238">DNA-binding</keyword>
<evidence type="ECO:0000256" key="2">
    <source>
        <dbReference type="ARBA" id="ARBA00022490"/>
    </source>
</evidence>
<proteinExistence type="inferred from homology"/>
<dbReference type="HAMAP" id="MF_01808">
    <property type="entry name" value="Recomb_XerC_XerD"/>
    <property type="match status" value="1"/>
</dbReference>
<dbReference type="InterPro" id="IPR004107">
    <property type="entry name" value="Integrase_SAM-like_N"/>
</dbReference>
<reference evidence="12 13" key="1">
    <citation type="submission" date="2020-06" db="EMBL/GenBank/DDBJ databases">
        <authorList>
            <person name="Kim S.-J."/>
            <person name="Park S.-J."/>
        </authorList>
    </citation>
    <scope>NUCLEOTIDE SEQUENCE [LARGE SCALE GENOMIC DNA]</scope>
    <source>
        <strain evidence="12 13">SW-151</strain>
    </source>
</reference>
<dbReference type="InterPro" id="IPR050090">
    <property type="entry name" value="Tyrosine_recombinase_XerCD"/>
</dbReference>
<evidence type="ECO:0000313" key="12">
    <source>
        <dbReference type="EMBL" id="NVD26762.1"/>
    </source>
</evidence>
<dbReference type="InterPro" id="IPR010998">
    <property type="entry name" value="Integrase_recombinase_N"/>
</dbReference>
<dbReference type="Pfam" id="PF02899">
    <property type="entry name" value="Phage_int_SAM_1"/>
    <property type="match status" value="1"/>
</dbReference>
<evidence type="ECO:0000256" key="5">
    <source>
        <dbReference type="ARBA" id="ARBA00022908"/>
    </source>
</evidence>
<keyword evidence="5 9" id="KW-0229">DNA integration</keyword>
<keyword evidence="13" id="KW-1185">Reference proteome</keyword>
<dbReference type="InterPro" id="IPR013762">
    <property type="entry name" value="Integrase-like_cat_sf"/>
</dbReference>
<dbReference type="SUPFAM" id="SSF56349">
    <property type="entry name" value="DNA breaking-rejoining enzymes"/>
    <property type="match status" value="1"/>
</dbReference>
<comment type="function">
    <text evidence="9">Site-specific tyrosine recombinase, which acts by catalyzing the cutting and rejoining of the recombining DNA molecules. The XerC-XerD complex is essential to convert dimers of the bacterial chromosome into monomers to permit their segregation at cell division. It also contributes to the segregational stability of plasmids.</text>
</comment>
<keyword evidence="4 9" id="KW-0159">Chromosome partition</keyword>
<keyword evidence="2 9" id="KW-0963">Cytoplasm</keyword>
<dbReference type="PROSITE" id="PS51900">
    <property type="entry name" value="CB"/>
    <property type="match status" value="1"/>
</dbReference>
<dbReference type="Proteomes" id="UP000652427">
    <property type="component" value="Unassembled WGS sequence"/>
</dbReference>
<feature type="domain" description="Core-binding (CB)" evidence="11">
    <location>
        <begin position="2"/>
        <end position="82"/>
    </location>
</feature>
<evidence type="ECO:0000259" key="10">
    <source>
        <dbReference type="PROSITE" id="PS51898"/>
    </source>
</evidence>
<dbReference type="InterPro" id="IPR011010">
    <property type="entry name" value="DNA_brk_join_enz"/>
</dbReference>
<dbReference type="PANTHER" id="PTHR30349:SF90">
    <property type="entry name" value="TYROSINE RECOMBINASE XERD"/>
    <property type="match status" value="1"/>
</dbReference>
<feature type="active site" evidence="9">
    <location>
        <position position="238"/>
    </location>
</feature>
<feature type="active site" evidence="9">
    <location>
        <position position="149"/>
    </location>
</feature>
<gene>
    <name evidence="9" type="primary">xerC</name>
    <name evidence="12" type="ORF">HUO14_02435</name>
</gene>
<dbReference type="EMBL" id="JABWMH010000001">
    <property type="protein sequence ID" value="NVD26762.1"/>
    <property type="molecule type" value="Genomic_DNA"/>
</dbReference>
<keyword evidence="8 9" id="KW-0131">Cell cycle</keyword>
<dbReference type="Gene3D" id="1.10.443.10">
    <property type="entry name" value="Intergrase catalytic core"/>
    <property type="match status" value="1"/>
</dbReference>
<accession>A0ABX2MZ83</accession>
<comment type="caution">
    <text evidence="12">The sequence shown here is derived from an EMBL/GenBank/DDBJ whole genome shotgun (WGS) entry which is preliminary data.</text>
</comment>
<feature type="active site" evidence="9">
    <location>
        <position position="241"/>
    </location>
</feature>
<feature type="active site" description="O-(3'-phospho-DNA)-tyrosine intermediate" evidence="9">
    <location>
        <position position="273"/>
    </location>
</feature>
<dbReference type="Pfam" id="PF00589">
    <property type="entry name" value="Phage_integrase"/>
    <property type="match status" value="1"/>
</dbReference>
<comment type="subcellular location">
    <subcellularLocation>
        <location evidence="1 9">Cytoplasm</location>
    </subcellularLocation>
</comment>